<name>A0A8J6C446_DIALT</name>
<comment type="caution">
    <text evidence="4">The sequence shown here is derived from an EMBL/GenBank/DDBJ whole genome shotgun (WGS) entry which is preliminary data.</text>
</comment>
<feature type="compositionally biased region" description="Low complexity" evidence="3">
    <location>
        <begin position="733"/>
        <end position="767"/>
    </location>
</feature>
<proteinExistence type="predicted"/>
<feature type="coiled-coil region" evidence="2">
    <location>
        <begin position="645"/>
        <end position="679"/>
    </location>
</feature>
<evidence type="ECO:0000256" key="3">
    <source>
        <dbReference type="SAM" id="MobiDB-lite"/>
    </source>
</evidence>
<organism evidence="4 5">
    <name type="scientific">Diacronema lutheri</name>
    <name type="common">Unicellular marine alga</name>
    <name type="synonym">Monochrysis lutheri</name>
    <dbReference type="NCBI Taxonomy" id="2081491"/>
    <lineage>
        <taxon>Eukaryota</taxon>
        <taxon>Haptista</taxon>
        <taxon>Haptophyta</taxon>
        <taxon>Pavlovophyceae</taxon>
        <taxon>Pavlovales</taxon>
        <taxon>Pavlovaceae</taxon>
        <taxon>Diacronema</taxon>
    </lineage>
</organism>
<accession>A0A8J6C446</accession>
<keyword evidence="2" id="KW-0175">Coiled coil</keyword>
<dbReference type="OrthoDB" id="10629816at2759"/>
<keyword evidence="5" id="KW-1185">Reference proteome</keyword>
<evidence type="ECO:0000313" key="5">
    <source>
        <dbReference type="Proteomes" id="UP000751190"/>
    </source>
</evidence>
<dbReference type="Gene3D" id="2.130.10.10">
    <property type="entry name" value="YVTN repeat-like/Quinoprotein amine dehydrogenase"/>
    <property type="match status" value="1"/>
</dbReference>
<feature type="compositionally biased region" description="Low complexity" evidence="3">
    <location>
        <begin position="438"/>
        <end position="450"/>
    </location>
</feature>
<feature type="region of interest" description="Disordered" evidence="3">
    <location>
        <begin position="689"/>
        <end position="785"/>
    </location>
</feature>
<feature type="region of interest" description="Disordered" evidence="3">
    <location>
        <begin position="422"/>
        <end position="483"/>
    </location>
</feature>
<dbReference type="Proteomes" id="UP000751190">
    <property type="component" value="Unassembled WGS sequence"/>
</dbReference>
<evidence type="ECO:0000256" key="1">
    <source>
        <dbReference type="PROSITE-ProRule" id="PRU00221"/>
    </source>
</evidence>
<dbReference type="SUPFAM" id="SSF50978">
    <property type="entry name" value="WD40 repeat-like"/>
    <property type="match status" value="1"/>
</dbReference>
<protein>
    <submittedName>
        <fullName evidence="4">Uncharacterized protein</fullName>
    </submittedName>
</protein>
<feature type="repeat" description="WD" evidence="1">
    <location>
        <begin position="205"/>
        <end position="228"/>
    </location>
</feature>
<reference evidence="4" key="1">
    <citation type="submission" date="2021-05" db="EMBL/GenBank/DDBJ databases">
        <title>The genome of the haptophyte Pavlova lutheri (Diacronema luteri, Pavlovales) - a model for lipid biosynthesis in eukaryotic algae.</title>
        <authorList>
            <person name="Hulatt C.J."/>
            <person name="Posewitz M.C."/>
        </authorList>
    </citation>
    <scope>NUCLEOTIDE SEQUENCE</scope>
    <source>
        <strain evidence="4">NIVA-4/92</strain>
    </source>
</reference>
<sequence>MAAKQVTFHLQRTQEATSLAERAVWGDADAEQALTLHARGHVRYRSTPRPSSGNTFRLVMYEYGPEADVHGQLLASGAIYIERAWAAVAFVPGSSTRVFFALQHSAQLLSADLPIAEPAVAQVPVIPVAVAFHQSSICAIECSGEYAAVGYEDGSVGYWRLRSPERATIADAMPVSMTMRAHAHSGRVVLLNVLQRSSAAFSLALLASAADDGAVRLWDVLSGHALATFAPAGAAAAPSVVRVALLAREGGVAAAAGGVHGDVVLCCGRERGLLELHVLREEGDGLACSDRFVHPPVPGGAPARGAHGGGVLVRHLAISEDGAMGAAVYGTCDARAGGGEEVVRVFLLGESSVFRLWSLADAPDERGGGGDVAGGEVVLAAWGKGELGASAAVLHICLADGRVLHWRVAVRNGHILVEQLHGSGAEQGQPQPTSSLSPARRVAPARPPHALGTIPLTEDEPHGAQRARGGAIPPGRAPLSNPTSPRHQPCLCGGWCAPATVSSHTRLLDEGMHVRVQRDGGEGAGCGGGSLPLTARGSAASSAPCAQPRAAAHGGCETFGGDGTYSSGDESAASERCSATRHAPPAVPRSESVLSGWAKAMAADAAGDAVRDTDGDSAPEAPRAVAPRGGNPRAACVGARALSAAAQANALANAHANSMAALERELASLYRELEADALLPEALRTHANADADRARASPTRLRPFAPPPRRDGETVRKSTQVLNMPRGSSRFEAVPPLYDPAADDPAFSRGPPATRQAARRAAPVQRAHSAAPGGAHSPPSHDGYYTADRELEVRSVEVLPPMPRARAEPASLHALLGRGLNLLASEHMVLDDLIEA</sequence>
<dbReference type="InterPro" id="IPR036322">
    <property type="entry name" value="WD40_repeat_dom_sf"/>
</dbReference>
<keyword evidence="1" id="KW-0853">WD repeat</keyword>
<feature type="region of interest" description="Disordered" evidence="3">
    <location>
        <begin position="605"/>
        <end position="631"/>
    </location>
</feature>
<evidence type="ECO:0000256" key="2">
    <source>
        <dbReference type="SAM" id="Coils"/>
    </source>
</evidence>
<feature type="compositionally biased region" description="Polar residues" evidence="3">
    <location>
        <begin position="426"/>
        <end position="437"/>
    </location>
</feature>
<dbReference type="InterPro" id="IPR001680">
    <property type="entry name" value="WD40_rpt"/>
</dbReference>
<gene>
    <name evidence="4" type="ORF">KFE25_010564</name>
</gene>
<dbReference type="InterPro" id="IPR015943">
    <property type="entry name" value="WD40/YVTN_repeat-like_dom_sf"/>
</dbReference>
<dbReference type="EMBL" id="JAGTXO010000026">
    <property type="protein sequence ID" value="KAG8461377.1"/>
    <property type="molecule type" value="Genomic_DNA"/>
</dbReference>
<dbReference type="PROSITE" id="PS50082">
    <property type="entry name" value="WD_REPEATS_2"/>
    <property type="match status" value="1"/>
</dbReference>
<dbReference type="AlphaFoldDB" id="A0A8J6C446"/>
<evidence type="ECO:0000313" key="4">
    <source>
        <dbReference type="EMBL" id="KAG8461377.1"/>
    </source>
</evidence>